<proteinExistence type="predicted"/>
<keyword evidence="2" id="KW-1185">Reference proteome</keyword>
<dbReference type="PROSITE" id="PS00175">
    <property type="entry name" value="PG_MUTASE"/>
    <property type="match status" value="1"/>
</dbReference>
<comment type="caution">
    <text evidence="1">The sequence shown here is derived from an EMBL/GenBank/DDBJ whole genome shotgun (WGS) entry which is preliminary data.</text>
</comment>
<dbReference type="CDD" id="cd07067">
    <property type="entry name" value="HP_PGM_like"/>
    <property type="match status" value="1"/>
</dbReference>
<sequence length="183" mass="20112">MILLRHGQSEFNLHFDATGIDPGIADAPLTPLGHRQAEAAARHLEREDLRRILCSPFTRALQTAAPIAAHLRVPVLVTPAVRERRAASCDVGTCRTDLARAWPHLDLGLVDEVWWHEDEEPHHAFMERATAFGADMAGDPDWGHTLVVCHWGFIMAVTGRSVANGAWVRCHVDADGRLAAADP</sequence>
<dbReference type="GO" id="GO:0005737">
    <property type="term" value="C:cytoplasm"/>
    <property type="evidence" value="ECO:0007669"/>
    <property type="project" value="TreeGrafter"/>
</dbReference>
<dbReference type="OrthoDB" id="9781415at2"/>
<dbReference type="PATRIC" id="fig|298794.3.peg.6838"/>
<accession>A0A0J6SUI3</accession>
<gene>
    <name evidence="1" type="ORF">VQ02_11055</name>
</gene>
<dbReference type="Pfam" id="PF00300">
    <property type="entry name" value="His_Phos_1"/>
    <property type="match status" value="1"/>
</dbReference>
<dbReference type="SUPFAM" id="SSF53254">
    <property type="entry name" value="Phosphoglycerate mutase-like"/>
    <property type="match status" value="1"/>
</dbReference>
<evidence type="ECO:0000313" key="1">
    <source>
        <dbReference type="EMBL" id="KMO38940.1"/>
    </source>
</evidence>
<dbReference type="InterPro" id="IPR001345">
    <property type="entry name" value="PG/BPGM_mutase_AS"/>
</dbReference>
<name>A0A0J6SUI3_9HYPH</name>
<dbReference type="EMBL" id="LABY01000066">
    <property type="protein sequence ID" value="KMO38940.1"/>
    <property type="molecule type" value="Genomic_DNA"/>
</dbReference>
<dbReference type="InterPro" id="IPR029033">
    <property type="entry name" value="His_PPase_superfam"/>
</dbReference>
<dbReference type="SMART" id="SM00855">
    <property type="entry name" value="PGAM"/>
    <property type="match status" value="1"/>
</dbReference>
<dbReference type="RefSeq" id="WP_048444230.1">
    <property type="nucleotide sequence ID" value="NZ_LABY01000066.1"/>
</dbReference>
<dbReference type="InterPro" id="IPR050275">
    <property type="entry name" value="PGM_Phosphatase"/>
</dbReference>
<protein>
    <submittedName>
        <fullName evidence="1">Phosphoglycerate mutase</fullName>
    </submittedName>
</protein>
<reference evidence="1 2" key="1">
    <citation type="submission" date="2015-03" db="EMBL/GenBank/DDBJ databases">
        <title>Genome sequencing of Methylobacterium variabile DSM 16961.</title>
        <authorList>
            <person name="Chaudhry V."/>
            <person name="Patil P.B."/>
        </authorList>
    </citation>
    <scope>NUCLEOTIDE SEQUENCE [LARGE SCALE GENOMIC DNA]</scope>
    <source>
        <strain evidence="1 2">DSM 16961</strain>
    </source>
</reference>
<dbReference type="GO" id="GO:0016791">
    <property type="term" value="F:phosphatase activity"/>
    <property type="evidence" value="ECO:0007669"/>
    <property type="project" value="TreeGrafter"/>
</dbReference>
<evidence type="ECO:0000313" key="2">
    <source>
        <dbReference type="Proteomes" id="UP000035955"/>
    </source>
</evidence>
<dbReference type="PANTHER" id="PTHR48100:SF57">
    <property type="entry name" value="PHOSPHOGLYCERATE MUTASE"/>
    <property type="match status" value="1"/>
</dbReference>
<dbReference type="InterPro" id="IPR013078">
    <property type="entry name" value="His_Pase_superF_clade-1"/>
</dbReference>
<dbReference type="Proteomes" id="UP000035955">
    <property type="component" value="Unassembled WGS sequence"/>
</dbReference>
<dbReference type="AlphaFoldDB" id="A0A0J6SUI3"/>
<dbReference type="PANTHER" id="PTHR48100">
    <property type="entry name" value="BROAD-SPECIFICITY PHOSPHATASE YOR283W-RELATED"/>
    <property type="match status" value="1"/>
</dbReference>
<dbReference type="Gene3D" id="3.40.50.1240">
    <property type="entry name" value="Phosphoglycerate mutase-like"/>
    <property type="match status" value="1"/>
</dbReference>
<organism evidence="1 2">
    <name type="scientific">Methylobacterium variabile</name>
    <dbReference type="NCBI Taxonomy" id="298794"/>
    <lineage>
        <taxon>Bacteria</taxon>
        <taxon>Pseudomonadati</taxon>
        <taxon>Pseudomonadota</taxon>
        <taxon>Alphaproteobacteria</taxon>
        <taxon>Hyphomicrobiales</taxon>
        <taxon>Methylobacteriaceae</taxon>
        <taxon>Methylobacterium</taxon>
    </lineage>
</organism>